<proteinExistence type="predicted"/>
<name>A0A0P1F9T2_9RHOB</name>
<evidence type="ECO:0000256" key="1">
    <source>
        <dbReference type="SAM" id="SignalP"/>
    </source>
</evidence>
<keyword evidence="3" id="KW-1185">Reference proteome</keyword>
<dbReference type="STRING" id="321267.SHM7688_01873"/>
<feature type="signal peptide" evidence="1">
    <location>
        <begin position="1"/>
        <end position="16"/>
    </location>
</feature>
<feature type="chain" id="PRO_5006062424" description="Lipoprotein" evidence="1">
    <location>
        <begin position="17"/>
        <end position="114"/>
    </location>
</feature>
<evidence type="ECO:0000313" key="2">
    <source>
        <dbReference type="EMBL" id="CUH52427.1"/>
    </source>
</evidence>
<evidence type="ECO:0000313" key="3">
    <source>
        <dbReference type="Proteomes" id="UP000054823"/>
    </source>
</evidence>
<evidence type="ECO:0008006" key="4">
    <source>
        <dbReference type="Google" id="ProtNLM"/>
    </source>
</evidence>
<accession>A0A0P1F9T2</accession>
<dbReference type="AlphaFoldDB" id="A0A0P1F9T2"/>
<organism evidence="2 3">
    <name type="scientific">Shimia marina</name>
    <dbReference type="NCBI Taxonomy" id="321267"/>
    <lineage>
        <taxon>Bacteria</taxon>
        <taxon>Pseudomonadati</taxon>
        <taxon>Pseudomonadota</taxon>
        <taxon>Alphaproteobacteria</taxon>
        <taxon>Rhodobacterales</taxon>
        <taxon>Roseobacteraceae</taxon>
    </lineage>
</organism>
<protein>
    <recommendedName>
        <fullName evidence="4">Lipoprotein</fullName>
    </recommendedName>
</protein>
<dbReference type="OrthoDB" id="9922647at2"/>
<keyword evidence="1" id="KW-0732">Signal</keyword>
<reference evidence="2 3" key="1">
    <citation type="submission" date="2015-09" db="EMBL/GenBank/DDBJ databases">
        <authorList>
            <consortium name="Swine Surveillance"/>
        </authorList>
    </citation>
    <scope>NUCLEOTIDE SEQUENCE [LARGE SCALE GENOMIC DNA]</scope>
    <source>
        <strain evidence="2 3">CECT 7688</strain>
    </source>
</reference>
<dbReference type="PROSITE" id="PS51257">
    <property type="entry name" value="PROKAR_LIPOPROTEIN"/>
    <property type="match status" value="1"/>
</dbReference>
<dbReference type="RefSeq" id="WP_144432535.1">
    <property type="nucleotide sequence ID" value="NZ_CYPW01000017.1"/>
</dbReference>
<sequence length="114" mass="12306">MKYLPLVLLCSLAACGDVITVDLDTAPDGPVRGDYRTVLDGIPTTVTARAHEAEVNFTETGGSIGYGKLFALADTELRRQTGCREVRILNNDTQKLQSGVSSSFIFELDECPPV</sequence>
<dbReference type="EMBL" id="CYPW01000017">
    <property type="protein sequence ID" value="CUH52427.1"/>
    <property type="molecule type" value="Genomic_DNA"/>
</dbReference>
<dbReference type="Proteomes" id="UP000054823">
    <property type="component" value="Unassembled WGS sequence"/>
</dbReference>
<gene>
    <name evidence="2" type="ORF">SHM7688_01873</name>
</gene>